<proteinExistence type="predicted"/>
<feature type="region of interest" description="Disordered" evidence="1">
    <location>
        <begin position="1"/>
        <end position="26"/>
    </location>
</feature>
<sequence length="170" mass="19488">MGSDTDSDSEAPEVVSTHKAKTEREQEIMGMFLQKRKIRDEQKLKRKAKAEKFAAQKKKKLRQQKLDEEHDDPSHIPGVNLDSNKEILVENAVDTNFPDDIDDALSSSKKKISRKFYPKYNVSVDSLTKISNPRATTALNFKEKRLARAHREQVTVAVSSYKEKMLVKNK</sequence>
<evidence type="ECO:0000256" key="1">
    <source>
        <dbReference type="SAM" id="MobiDB-lite"/>
    </source>
</evidence>
<dbReference type="OrthoDB" id="10645688at2759"/>
<dbReference type="AlphaFoldDB" id="A0A226EZS2"/>
<evidence type="ECO:0000313" key="3">
    <source>
        <dbReference type="Proteomes" id="UP000198287"/>
    </source>
</evidence>
<reference evidence="2 3" key="1">
    <citation type="submission" date="2015-12" db="EMBL/GenBank/DDBJ databases">
        <title>The genome of Folsomia candida.</title>
        <authorList>
            <person name="Faddeeva A."/>
            <person name="Derks M.F."/>
            <person name="Anvar Y."/>
            <person name="Smit S."/>
            <person name="Van Straalen N."/>
            <person name="Roelofs D."/>
        </authorList>
    </citation>
    <scope>NUCLEOTIDE SEQUENCE [LARGE SCALE GENOMIC DNA]</scope>
    <source>
        <strain evidence="2 3">VU population</strain>
        <tissue evidence="2">Whole body</tissue>
    </source>
</reference>
<protein>
    <submittedName>
        <fullName evidence="2">Uncharacterized protein</fullName>
    </submittedName>
</protein>
<feature type="compositionally biased region" description="Basic and acidic residues" evidence="1">
    <location>
        <begin position="64"/>
        <end position="74"/>
    </location>
</feature>
<feature type="compositionally biased region" description="Basic residues" evidence="1">
    <location>
        <begin position="44"/>
        <end position="63"/>
    </location>
</feature>
<feature type="compositionally biased region" description="Acidic residues" evidence="1">
    <location>
        <begin position="1"/>
        <end position="11"/>
    </location>
</feature>
<dbReference type="EMBL" id="LNIX01000001">
    <property type="protein sequence ID" value="OXA63065.1"/>
    <property type="molecule type" value="Genomic_DNA"/>
</dbReference>
<organism evidence="2 3">
    <name type="scientific">Folsomia candida</name>
    <name type="common">Springtail</name>
    <dbReference type="NCBI Taxonomy" id="158441"/>
    <lineage>
        <taxon>Eukaryota</taxon>
        <taxon>Metazoa</taxon>
        <taxon>Ecdysozoa</taxon>
        <taxon>Arthropoda</taxon>
        <taxon>Hexapoda</taxon>
        <taxon>Collembola</taxon>
        <taxon>Entomobryomorpha</taxon>
        <taxon>Isotomoidea</taxon>
        <taxon>Isotomidae</taxon>
        <taxon>Proisotominae</taxon>
        <taxon>Folsomia</taxon>
    </lineage>
</organism>
<comment type="caution">
    <text evidence="2">The sequence shown here is derived from an EMBL/GenBank/DDBJ whole genome shotgun (WGS) entry which is preliminary data.</text>
</comment>
<evidence type="ECO:0000313" key="2">
    <source>
        <dbReference type="EMBL" id="OXA63065.1"/>
    </source>
</evidence>
<feature type="region of interest" description="Disordered" evidence="1">
    <location>
        <begin position="39"/>
        <end position="83"/>
    </location>
</feature>
<dbReference type="OMA" id="REQEIMG"/>
<accession>A0A226EZS2</accession>
<dbReference type="Proteomes" id="UP000198287">
    <property type="component" value="Unassembled WGS sequence"/>
</dbReference>
<keyword evidence="3" id="KW-1185">Reference proteome</keyword>
<name>A0A226EZS2_FOLCA</name>
<gene>
    <name evidence="2" type="ORF">Fcan01_02731</name>
</gene>